<keyword evidence="2" id="KW-1185">Reference proteome</keyword>
<evidence type="ECO:0000313" key="1">
    <source>
        <dbReference type="Ensembl" id="ENSBOBP00000022333.1"/>
    </source>
</evidence>
<sequence>HRAKSFVLMPCRSRRQGSPRSSGMVGRGAGQGMLQGGTAQLSTNELFCEQQNESIGRMLSGYSIPWGLIRYKCYQRFTYSWSIPNGCPMWILQCLARVKNISFPEALMGSLSSTHFHIHETCRIWVWLRPQPPF</sequence>
<evidence type="ECO:0000313" key="2">
    <source>
        <dbReference type="Proteomes" id="UP000694567"/>
    </source>
</evidence>
<protein>
    <submittedName>
        <fullName evidence="1">Uncharacterized protein</fullName>
    </submittedName>
</protein>
<proteinExistence type="predicted"/>
<accession>A0A8C0FSR4</accession>
<organism evidence="1 2">
    <name type="scientific">Bubo bubo</name>
    <name type="common">Eurasian eagle-owl</name>
    <name type="synonym">Strix bubo</name>
    <dbReference type="NCBI Taxonomy" id="30461"/>
    <lineage>
        <taxon>Eukaryota</taxon>
        <taxon>Metazoa</taxon>
        <taxon>Chordata</taxon>
        <taxon>Craniata</taxon>
        <taxon>Vertebrata</taxon>
        <taxon>Euteleostomi</taxon>
        <taxon>Archelosauria</taxon>
        <taxon>Archosauria</taxon>
        <taxon>Dinosauria</taxon>
        <taxon>Saurischia</taxon>
        <taxon>Theropoda</taxon>
        <taxon>Coelurosauria</taxon>
        <taxon>Aves</taxon>
        <taxon>Neognathae</taxon>
        <taxon>Neoaves</taxon>
        <taxon>Telluraves</taxon>
        <taxon>Strigiformes</taxon>
        <taxon>Strigidae</taxon>
        <taxon>Bubo</taxon>
    </lineage>
</organism>
<name>A0A8C0FSR4_BUBBB</name>
<dbReference type="Ensembl" id="ENSBOBT00000022840.1">
    <property type="protein sequence ID" value="ENSBOBP00000022333.1"/>
    <property type="gene ID" value="ENSBOBG00000013475.1"/>
</dbReference>
<dbReference type="AlphaFoldDB" id="A0A8C0FSR4"/>
<reference evidence="1" key="1">
    <citation type="submission" date="2025-08" db="UniProtKB">
        <authorList>
            <consortium name="Ensembl"/>
        </authorList>
    </citation>
    <scope>IDENTIFICATION</scope>
</reference>
<reference evidence="1" key="2">
    <citation type="submission" date="2025-09" db="UniProtKB">
        <authorList>
            <consortium name="Ensembl"/>
        </authorList>
    </citation>
    <scope>IDENTIFICATION</scope>
</reference>
<dbReference type="Proteomes" id="UP000694567">
    <property type="component" value="Unplaced"/>
</dbReference>